<dbReference type="InterPro" id="IPR002173">
    <property type="entry name" value="Carboh/pur_kinase_PfkB_CS"/>
</dbReference>
<evidence type="ECO:0000256" key="3">
    <source>
        <dbReference type="ARBA" id="ARBA00022777"/>
    </source>
</evidence>
<evidence type="ECO:0000313" key="6">
    <source>
        <dbReference type="Proteomes" id="UP000635142"/>
    </source>
</evidence>
<dbReference type="InterPro" id="IPR011611">
    <property type="entry name" value="PfkB_dom"/>
</dbReference>
<gene>
    <name evidence="5" type="ORF">H9Q16_20210</name>
</gene>
<reference evidence="5" key="1">
    <citation type="submission" date="2020-08" db="EMBL/GenBank/DDBJ databases">
        <title>Sulfitobacter aestuariivivens sp. nov., isolated from a tidal flat.</title>
        <authorList>
            <person name="Park S."/>
            <person name="Yoon J.-H."/>
        </authorList>
    </citation>
    <scope>NUCLEOTIDE SEQUENCE</scope>
    <source>
        <strain evidence="5">TSTF-M16</strain>
    </source>
</reference>
<proteinExistence type="inferred from homology"/>
<dbReference type="GO" id="GO:0008673">
    <property type="term" value="F:2-dehydro-3-deoxygluconokinase activity"/>
    <property type="evidence" value="ECO:0007669"/>
    <property type="project" value="TreeGrafter"/>
</dbReference>
<dbReference type="PANTHER" id="PTHR43085">
    <property type="entry name" value="HEXOKINASE FAMILY MEMBER"/>
    <property type="match status" value="1"/>
</dbReference>
<dbReference type="PROSITE" id="PS00584">
    <property type="entry name" value="PFKB_KINASES_2"/>
    <property type="match status" value="1"/>
</dbReference>
<dbReference type="CDD" id="cd01166">
    <property type="entry name" value="KdgK"/>
    <property type="match status" value="1"/>
</dbReference>
<dbReference type="GO" id="GO:0005829">
    <property type="term" value="C:cytosol"/>
    <property type="evidence" value="ECO:0007669"/>
    <property type="project" value="TreeGrafter"/>
</dbReference>
<feature type="domain" description="Carbohydrate kinase PfkB" evidence="4">
    <location>
        <begin position="3"/>
        <end position="293"/>
    </location>
</feature>
<dbReference type="Gene3D" id="3.40.1190.20">
    <property type="match status" value="1"/>
</dbReference>
<keyword evidence="3 5" id="KW-0418">Kinase</keyword>
<comment type="similarity">
    <text evidence="1">Belongs to the carbohydrate kinase PfkB family.</text>
</comment>
<dbReference type="InterPro" id="IPR050306">
    <property type="entry name" value="PfkB_Carbo_kinase"/>
</dbReference>
<evidence type="ECO:0000259" key="4">
    <source>
        <dbReference type="Pfam" id="PF00294"/>
    </source>
</evidence>
<dbReference type="GO" id="GO:0019698">
    <property type="term" value="P:D-galacturonate catabolic process"/>
    <property type="evidence" value="ECO:0007669"/>
    <property type="project" value="TreeGrafter"/>
</dbReference>
<dbReference type="Pfam" id="PF00294">
    <property type="entry name" value="PfkB"/>
    <property type="match status" value="1"/>
</dbReference>
<dbReference type="InterPro" id="IPR029056">
    <property type="entry name" value="Ribokinase-like"/>
</dbReference>
<dbReference type="EMBL" id="JACTAG010000006">
    <property type="protein sequence ID" value="MBD3666261.1"/>
    <property type="molecule type" value="Genomic_DNA"/>
</dbReference>
<dbReference type="PANTHER" id="PTHR43085:SF15">
    <property type="entry name" value="2-DEHYDRO-3-DEOXYGLUCONOKINASE"/>
    <property type="match status" value="1"/>
</dbReference>
<name>A0A927D8A5_9RHOB</name>
<protein>
    <submittedName>
        <fullName evidence="5">Sugar kinase</fullName>
    </submittedName>
</protein>
<sequence>MRVLSIGECMAELSPTKTPGEFRLGFAGDTFNTAWYLAKIAPGIQVSYMTAVGDDDNSERMRHFMRKSGICDKHVRVIRDRTIGLYQIHIHNGERSFTYWRGQSAARQLAQDPAALKRAMDSADLIYFSGITLAILDEQSRKSLFSSLRRMRQKGRVIAFDTNLRPRLWTNSQDMIDTIMHAAGFADIIMPSFEDEAEWFGDASPRATLDRYKQAGADRIIVKNSDQSVTYFDHGTYGEVAVEAADDAIDTTAAGDSFNAGVLAEILGQNDLEQGILQGCALARQVVRQSGALVDVRRTVRGCDTL</sequence>
<accession>A0A927D8A5</accession>
<evidence type="ECO:0000256" key="2">
    <source>
        <dbReference type="ARBA" id="ARBA00022679"/>
    </source>
</evidence>
<dbReference type="AlphaFoldDB" id="A0A927D8A5"/>
<comment type="caution">
    <text evidence="5">The sequence shown here is derived from an EMBL/GenBank/DDBJ whole genome shotgun (WGS) entry which is preliminary data.</text>
</comment>
<organism evidence="5 6">
    <name type="scientific">Sulfitobacter aestuariivivens</name>
    <dbReference type="NCBI Taxonomy" id="2766981"/>
    <lineage>
        <taxon>Bacteria</taxon>
        <taxon>Pseudomonadati</taxon>
        <taxon>Pseudomonadota</taxon>
        <taxon>Alphaproteobacteria</taxon>
        <taxon>Rhodobacterales</taxon>
        <taxon>Roseobacteraceae</taxon>
        <taxon>Sulfitobacter</taxon>
    </lineage>
</organism>
<dbReference type="Proteomes" id="UP000635142">
    <property type="component" value="Unassembled WGS sequence"/>
</dbReference>
<dbReference type="SUPFAM" id="SSF53613">
    <property type="entry name" value="Ribokinase-like"/>
    <property type="match status" value="1"/>
</dbReference>
<keyword evidence="2" id="KW-0808">Transferase</keyword>
<evidence type="ECO:0000313" key="5">
    <source>
        <dbReference type="EMBL" id="MBD3666261.1"/>
    </source>
</evidence>
<dbReference type="GO" id="GO:0006974">
    <property type="term" value="P:DNA damage response"/>
    <property type="evidence" value="ECO:0007669"/>
    <property type="project" value="TreeGrafter"/>
</dbReference>
<evidence type="ECO:0000256" key="1">
    <source>
        <dbReference type="ARBA" id="ARBA00010688"/>
    </source>
</evidence>
<dbReference type="RefSeq" id="WP_191077292.1">
    <property type="nucleotide sequence ID" value="NZ_JACTAG010000006.1"/>
</dbReference>
<keyword evidence="6" id="KW-1185">Reference proteome</keyword>
<dbReference type="GO" id="GO:0042840">
    <property type="term" value="P:D-glucuronate catabolic process"/>
    <property type="evidence" value="ECO:0007669"/>
    <property type="project" value="TreeGrafter"/>
</dbReference>